<dbReference type="EMBL" id="BMWH01000002">
    <property type="protein sequence ID" value="GGZ72247.1"/>
    <property type="molecule type" value="Genomic_DNA"/>
</dbReference>
<name>A0A918QVB2_9ACTN</name>
<reference evidence="1" key="2">
    <citation type="submission" date="2020-09" db="EMBL/GenBank/DDBJ databases">
        <authorList>
            <person name="Sun Q."/>
            <person name="Ohkuma M."/>
        </authorList>
    </citation>
    <scope>NUCLEOTIDE SEQUENCE</scope>
    <source>
        <strain evidence="1">JCM 5016</strain>
    </source>
</reference>
<gene>
    <name evidence="1" type="ORF">GCM10010389_06950</name>
</gene>
<organism evidence="1 2">
    <name type="scientific">Streptomyces echinoruber</name>
    <dbReference type="NCBI Taxonomy" id="68898"/>
    <lineage>
        <taxon>Bacteria</taxon>
        <taxon>Bacillati</taxon>
        <taxon>Actinomycetota</taxon>
        <taxon>Actinomycetes</taxon>
        <taxon>Kitasatosporales</taxon>
        <taxon>Streptomycetaceae</taxon>
        <taxon>Streptomyces</taxon>
    </lineage>
</organism>
<accession>A0A918QVB2</accession>
<protein>
    <submittedName>
        <fullName evidence="1">Uncharacterized protein</fullName>
    </submittedName>
</protein>
<dbReference type="AlphaFoldDB" id="A0A918QVB2"/>
<sequence length="150" mass="16616">MFRQQPVEPVERGGVHPVLAVDHARHPRRQIIVRSRTGYGERGHRRVGARLVGDQEVRRDVKPVHDALPHLDRGDMPSTALNGGHLGLDEADAFTELRPAQSGELPVGAKDGTPVLGGDRRHQLRMGPQVRADFPHTSNIGRIHRALAWL</sequence>
<comment type="caution">
    <text evidence="1">The sequence shown here is derived from an EMBL/GenBank/DDBJ whole genome shotgun (WGS) entry which is preliminary data.</text>
</comment>
<evidence type="ECO:0000313" key="2">
    <source>
        <dbReference type="Proteomes" id="UP000623010"/>
    </source>
</evidence>
<reference evidence="1" key="1">
    <citation type="journal article" date="2014" name="Int. J. Syst. Evol. Microbiol.">
        <title>Complete genome sequence of Corynebacterium casei LMG S-19264T (=DSM 44701T), isolated from a smear-ripened cheese.</title>
        <authorList>
            <consortium name="US DOE Joint Genome Institute (JGI-PGF)"/>
            <person name="Walter F."/>
            <person name="Albersmeier A."/>
            <person name="Kalinowski J."/>
            <person name="Ruckert C."/>
        </authorList>
    </citation>
    <scope>NUCLEOTIDE SEQUENCE</scope>
    <source>
        <strain evidence="1">JCM 5016</strain>
    </source>
</reference>
<proteinExistence type="predicted"/>
<keyword evidence="2" id="KW-1185">Reference proteome</keyword>
<dbReference type="Proteomes" id="UP000623010">
    <property type="component" value="Unassembled WGS sequence"/>
</dbReference>
<evidence type="ECO:0000313" key="1">
    <source>
        <dbReference type="EMBL" id="GGZ72247.1"/>
    </source>
</evidence>